<evidence type="ECO:0000313" key="4">
    <source>
        <dbReference type="Proteomes" id="UP001501676"/>
    </source>
</evidence>
<keyword evidence="4" id="KW-1185">Reference proteome</keyword>
<name>A0ABP6T3M6_9ACTN</name>
<evidence type="ECO:0000256" key="1">
    <source>
        <dbReference type="ARBA" id="ARBA00006817"/>
    </source>
</evidence>
<dbReference type="RefSeq" id="WP_345730219.1">
    <property type="nucleotide sequence ID" value="NZ_BAAAYN010000029.1"/>
</dbReference>
<evidence type="ECO:0000259" key="2">
    <source>
        <dbReference type="Pfam" id="PF08327"/>
    </source>
</evidence>
<comment type="similarity">
    <text evidence="1">Belongs to the AHA1 family.</text>
</comment>
<feature type="domain" description="Activator of Hsp90 ATPase homologue 1/2-like C-terminal" evidence="2">
    <location>
        <begin position="29"/>
        <end position="146"/>
    </location>
</feature>
<sequence length="169" mass="17898">MVTGPQGEVRQRNDGTELVVLHRTFPDRVEDVWAALTESHRLARWIGSFTGEGGTGGTVEFTVTGEVDAGGEVAEPVTVSILDCSPPTRLVVDFPADGGGSWHIAVTLAEHAGGTTLEFTQRLAAGVDATDVEAGWRWYLDRLAASVAGTPMPNWDDYAPKPADNPGAP</sequence>
<dbReference type="EMBL" id="BAAAYN010000029">
    <property type="protein sequence ID" value="GAA3390706.1"/>
    <property type="molecule type" value="Genomic_DNA"/>
</dbReference>
<protein>
    <recommendedName>
        <fullName evidence="2">Activator of Hsp90 ATPase homologue 1/2-like C-terminal domain-containing protein</fullName>
    </recommendedName>
</protein>
<reference evidence="4" key="1">
    <citation type="journal article" date="2019" name="Int. J. Syst. Evol. Microbiol.">
        <title>The Global Catalogue of Microorganisms (GCM) 10K type strain sequencing project: providing services to taxonomists for standard genome sequencing and annotation.</title>
        <authorList>
            <consortium name="The Broad Institute Genomics Platform"/>
            <consortium name="The Broad Institute Genome Sequencing Center for Infectious Disease"/>
            <person name="Wu L."/>
            <person name="Ma J."/>
        </authorList>
    </citation>
    <scope>NUCLEOTIDE SEQUENCE [LARGE SCALE GENOMIC DNA]</scope>
    <source>
        <strain evidence="4">JCM 9458</strain>
    </source>
</reference>
<accession>A0ABP6T3M6</accession>
<dbReference type="InterPro" id="IPR023393">
    <property type="entry name" value="START-like_dom_sf"/>
</dbReference>
<comment type="caution">
    <text evidence="3">The sequence shown here is derived from an EMBL/GenBank/DDBJ whole genome shotgun (WGS) entry which is preliminary data.</text>
</comment>
<evidence type="ECO:0000313" key="3">
    <source>
        <dbReference type="EMBL" id="GAA3390706.1"/>
    </source>
</evidence>
<dbReference type="Proteomes" id="UP001501676">
    <property type="component" value="Unassembled WGS sequence"/>
</dbReference>
<proteinExistence type="inferred from homology"/>
<dbReference type="SUPFAM" id="SSF55961">
    <property type="entry name" value="Bet v1-like"/>
    <property type="match status" value="1"/>
</dbReference>
<dbReference type="InterPro" id="IPR013538">
    <property type="entry name" value="ASHA1/2-like_C"/>
</dbReference>
<dbReference type="Gene3D" id="3.30.530.20">
    <property type="match status" value="1"/>
</dbReference>
<gene>
    <name evidence="3" type="ORF">GCM10020369_45690</name>
</gene>
<organism evidence="3 4">
    <name type="scientific">Cryptosporangium minutisporangium</name>
    <dbReference type="NCBI Taxonomy" id="113569"/>
    <lineage>
        <taxon>Bacteria</taxon>
        <taxon>Bacillati</taxon>
        <taxon>Actinomycetota</taxon>
        <taxon>Actinomycetes</taxon>
        <taxon>Cryptosporangiales</taxon>
        <taxon>Cryptosporangiaceae</taxon>
        <taxon>Cryptosporangium</taxon>
    </lineage>
</organism>
<dbReference type="Pfam" id="PF08327">
    <property type="entry name" value="AHSA1"/>
    <property type="match status" value="1"/>
</dbReference>